<accession>A0A8H7GX69</accession>
<dbReference type="PANTHER" id="PTHR39597:SF1">
    <property type="entry name" value="UBA DOMAIN-CONTAINING PROTEIN RUP1"/>
    <property type="match status" value="1"/>
</dbReference>
<reference evidence="2" key="1">
    <citation type="submission" date="2020-10" db="EMBL/GenBank/DDBJ databases">
        <title>The Whole-Genome Sequence of Metschnikowia persimmonesis, a Novel Endophytic Yeast Species Isolated from Medicinal Plant Diospyros kaki Thumb.</title>
        <authorList>
            <person name="Rahmat E."/>
            <person name="Kang Y."/>
        </authorList>
    </citation>
    <scope>NUCLEOTIDE SEQUENCE</scope>
    <source>
        <strain evidence="2">KIOM G15050</strain>
    </source>
</reference>
<dbReference type="GO" id="GO:0016579">
    <property type="term" value="P:protein deubiquitination"/>
    <property type="evidence" value="ECO:0007669"/>
    <property type="project" value="TreeGrafter"/>
</dbReference>
<comment type="caution">
    <text evidence="2">The sequence shown here is derived from an EMBL/GenBank/DDBJ whole genome shotgun (WGS) entry which is preliminary data.</text>
</comment>
<dbReference type="AlphaFoldDB" id="A0A8H7GX69"/>
<organism evidence="2 3">
    <name type="scientific">Metschnikowia pulcherrima</name>
    <dbReference type="NCBI Taxonomy" id="27326"/>
    <lineage>
        <taxon>Eukaryota</taxon>
        <taxon>Fungi</taxon>
        <taxon>Dikarya</taxon>
        <taxon>Ascomycota</taxon>
        <taxon>Saccharomycotina</taxon>
        <taxon>Pichiomycetes</taxon>
        <taxon>Metschnikowiaceae</taxon>
        <taxon>Metschnikowia</taxon>
    </lineage>
</organism>
<evidence type="ECO:0000313" key="3">
    <source>
        <dbReference type="Proteomes" id="UP000649328"/>
    </source>
</evidence>
<dbReference type="OrthoDB" id="4489171at2759"/>
<dbReference type="EMBL" id="JACBPP010000002">
    <property type="protein sequence ID" value="KAF8004261.1"/>
    <property type="molecule type" value="Genomic_DNA"/>
</dbReference>
<sequence>MKASGGASLTARIRVNGSELGRRIDKDLTVLEIDADSRGTTLYDTLNELFWQKDFEFLGKIKYSSVAPIVTYQLVADSDTVCVPFLLQETIYPEIYSDKAEARVRDEIHSIKRAQMDYHTLNRKLMDLNFFEGKKIDGILSQTAAALHQTNPGASDDILGLAEQLKTCRLIEIENQDRAKINASPERLTLFENIIADLPNLRPYKLIGVIFSESKYFVRASDTWIDMDAGVTVDFANVRGTVENCAGPHLITLIYEEFQTNDAFTIVAHDEDETTADDNKIRADHVGKDVFGESSSNVNRAQSEENGVCIEHRKESVDGVVSQIVASAAADMSKTAHNSPDDTDTKMSLANPGSSAEEESKSDLVLSAQDIVKRPKWAMVDGRHKDQCIDNPAPKTQDRVVRVRQNVVQRFVEDETNLPNAAV</sequence>
<feature type="region of interest" description="Disordered" evidence="1">
    <location>
        <begin position="330"/>
        <end position="363"/>
    </location>
</feature>
<evidence type="ECO:0000256" key="1">
    <source>
        <dbReference type="SAM" id="MobiDB-lite"/>
    </source>
</evidence>
<protein>
    <submittedName>
        <fullName evidence="2">Uncharacterized protein</fullName>
    </submittedName>
</protein>
<evidence type="ECO:0000313" key="2">
    <source>
        <dbReference type="EMBL" id="KAF8004261.1"/>
    </source>
</evidence>
<dbReference type="GO" id="GO:0005634">
    <property type="term" value="C:nucleus"/>
    <property type="evidence" value="ECO:0007669"/>
    <property type="project" value="TreeGrafter"/>
</dbReference>
<proteinExistence type="predicted"/>
<dbReference type="Proteomes" id="UP000649328">
    <property type="component" value="Unassembled WGS sequence"/>
</dbReference>
<dbReference type="GO" id="GO:0005829">
    <property type="term" value="C:cytosol"/>
    <property type="evidence" value="ECO:0007669"/>
    <property type="project" value="TreeGrafter"/>
</dbReference>
<keyword evidence="3" id="KW-1185">Reference proteome</keyword>
<dbReference type="PANTHER" id="PTHR39597">
    <property type="entry name" value="UBA DOMAIN-CONTAINING PROTEIN RUP1"/>
    <property type="match status" value="1"/>
</dbReference>
<name>A0A8H7GX69_9ASCO</name>
<dbReference type="InterPro" id="IPR055335">
    <property type="entry name" value="Ucp6/RUP1"/>
</dbReference>
<gene>
    <name evidence="2" type="ORF">HF325_001709</name>
</gene>